<evidence type="ECO:0000256" key="1">
    <source>
        <dbReference type="ARBA" id="ARBA00022448"/>
    </source>
</evidence>
<dbReference type="GO" id="GO:0016020">
    <property type="term" value="C:membrane"/>
    <property type="evidence" value="ECO:0007669"/>
    <property type="project" value="InterPro"/>
</dbReference>
<sequence length="58" mass="6637">MANAPATIGHTTLKQYTESYYGFKYDEIAQNFGIVLGCIALFRVWGLLALRFVNHQKR</sequence>
<evidence type="ECO:0000256" key="2">
    <source>
        <dbReference type="SAM" id="Phobius"/>
    </source>
</evidence>
<evidence type="ECO:0000259" key="3">
    <source>
        <dbReference type="Pfam" id="PF06422"/>
    </source>
</evidence>
<proteinExistence type="predicted"/>
<dbReference type="Proteomes" id="UP000053236">
    <property type="component" value="Unassembled WGS sequence"/>
</dbReference>
<dbReference type="EMBL" id="KI687383">
    <property type="protein sequence ID" value="ETK81694.1"/>
    <property type="molecule type" value="Genomic_DNA"/>
</dbReference>
<organism evidence="4">
    <name type="scientific">Phytophthora nicotianae</name>
    <name type="common">Potato buckeye rot agent</name>
    <name type="synonym">Phytophthora parasitica</name>
    <dbReference type="NCBI Taxonomy" id="4792"/>
    <lineage>
        <taxon>Eukaryota</taxon>
        <taxon>Sar</taxon>
        <taxon>Stramenopiles</taxon>
        <taxon>Oomycota</taxon>
        <taxon>Peronosporomycetes</taxon>
        <taxon>Peronosporales</taxon>
        <taxon>Peronosporaceae</taxon>
        <taxon>Phytophthora</taxon>
    </lineage>
</organism>
<evidence type="ECO:0000313" key="4">
    <source>
        <dbReference type="EMBL" id="ETK81694.1"/>
    </source>
</evidence>
<accession>W2GFJ9</accession>
<keyword evidence="2" id="KW-1133">Transmembrane helix</keyword>
<protein>
    <recommendedName>
        <fullName evidence="3">CDR ABC transporter domain-containing protein</fullName>
    </recommendedName>
</protein>
<dbReference type="AlphaFoldDB" id="W2GFJ9"/>
<name>W2GFJ9_PHYNI</name>
<dbReference type="GO" id="GO:0005524">
    <property type="term" value="F:ATP binding"/>
    <property type="evidence" value="ECO:0007669"/>
    <property type="project" value="InterPro"/>
</dbReference>
<keyword evidence="2" id="KW-0472">Membrane</keyword>
<feature type="transmembrane region" description="Helical" evidence="2">
    <location>
        <begin position="32"/>
        <end position="53"/>
    </location>
</feature>
<keyword evidence="1" id="KW-0813">Transport</keyword>
<reference evidence="4" key="1">
    <citation type="submission" date="2013-11" db="EMBL/GenBank/DDBJ databases">
        <title>The Genome Sequence of Phytophthora parasitica CJ02B3.</title>
        <authorList>
            <consortium name="The Broad Institute Genomics Platform"/>
            <person name="Russ C."/>
            <person name="Tyler B."/>
            <person name="Panabieres F."/>
            <person name="Shan W."/>
            <person name="Tripathy S."/>
            <person name="Grunwald N."/>
            <person name="Machado M."/>
            <person name="Johnson C.S."/>
            <person name="Arredondo F."/>
            <person name="Hong C."/>
            <person name="Coffey M."/>
            <person name="Young S.K."/>
            <person name="Zeng Q."/>
            <person name="Gargeya S."/>
            <person name="Fitzgerald M."/>
            <person name="Abouelleil A."/>
            <person name="Alvarado L."/>
            <person name="Chapman S.B."/>
            <person name="Gainer-Dewar J."/>
            <person name="Goldberg J."/>
            <person name="Griggs A."/>
            <person name="Gujja S."/>
            <person name="Hansen M."/>
            <person name="Howarth C."/>
            <person name="Imamovic A."/>
            <person name="Ireland A."/>
            <person name="Larimer J."/>
            <person name="McCowan C."/>
            <person name="Murphy C."/>
            <person name="Pearson M."/>
            <person name="Poon T.W."/>
            <person name="Priest M."/>
            <person name="Roberts A."/>
            <person name="Saif S."/>
            <person name="Shea T."/>
            <person name="Sykes S."/>
            <person name="Wortman J."/>
            <person name="Nusbaum C."/>
            <person name="Birren B."/>
        </authorList>
    </citation>
    <scope>NUCLEOTIDE SEQUENCE [LARGE SCALE GENOMIC DNA]</scope>
    <source>
        <strain evidence="4">CJ02B3</strain>
    </source>
</reference>
<gene>
    <name evidence="4" type="ORF">L915_12821</name>
</gene>
<keyword evidence="2" id="KW-0812">Transmembrane</keyword>
<dbReference type="GO" id="GO:0042626">
    <property type="term" value="F:ATPase-coupled transmembrane transporter activity"/>
    <property type="evidence" value="ECO:0007669"/>
    <property type="project" value="InterPro"/>
</dbReference>
<dbReference type="Pfam" id="PF06422">
    <property type="entry name" value="PDR_CDR"/>
    <property type="match status" value="1"/>
</dbReference>
<feature type="domain" description="CDR ABC transporter" evidence="3">
    <location>
        <begin position="14"/>
        <end position="57"/>
    </location>
</feature>
<dbReference type="InterPro" id="IPR010929">
    <property type="entry name" value="PDR_CDR_ABC"/>
</dbReference>